<proteinExistence type="predicted"/>
<dbReference type="Proteomes" id="UP000805193">
    <property type="component" value="Unassembled WGS sequence"/>
</dbReference>
<evidence type="ECO:0000313" key="2">
    <source>
        <dbReference type="Proteomes" id="UP000805193"/>
    </source>
</evidence>
<organism evidence="1 2">
    <name type="scientific">Ixodes persulcatus</name>
    <name type="common">Taiga tick</name>
    <dbReference type="NCBI Taxonomy" id="34615"/>
    <lineage>
        <taxon>Eukaryota</taxon>
        <taxon>Metazoa</taxon>
        <taxon>Ecdysozoa</taxon>
        <taxon>Arthropoda</taxon>
        <taxon>Chelicerata</taxon>
        <taxon>Arachnida</taxon>
        <taxon>Acari</taxon>
        <taxon>Parasitiformes</taxon>
        <taxon>Ixodida</taxon>
        <taxon>Ixodoidea</taxon>
        <taxon>Ixodidae</taxon>
        <taxon>Ixodinae</taxon>
        <taxon>Ixodes</taxon>
    </lineage>
</organism>
<protein>
    <submittedName>
        <fullName evidence="1">Uncharacterized protein</fullName>
    </submittedName>
</protein>
<dbReference type="EMBL" id="JABSTQ010009209">
    <property type="protein sequence ID" value="KAG0431623.1"/>
    <property type="molecule type" value="Genomic_DNA"/>
</dbReference>
<reference evidence="1 2" key="1">
    <citation type="journal article" date="2020" name="Cell">
        <title>Large-Scale Comparative Analyses of Tick Genomes Elucidate Their Genetic Diversity and Vector Capacities.</title>
        <authorList>
            <consortium name="Tick Genome and Microbiome Consortium (TIGMIC)"/>
            <person name="Jia N."/>
            <person name="Wang J."/>
            <person name="Shi W."/>
            <person name="Du L."/>
            <person name="Sun Y."/>
            <person name="Zhan W."/>
            <person name="Jiang J.F."/>
            <person name="Wang Q."/>
            <person name="Zhang B."/>
            <person name="Ji P."/>
            <person name="Bell-Sakyi L."/>
            <person name="Cui X.M."/>
            <person name="Yuan T.T."/>
            <person name="Jiang B.G."/>
            <person name="Yang W.F."/>
            <person name="Lam T.T."/>
            <person name="Chang Q.C."/>
            <person name="Ding S.J."/>
            <person name="Wang X.J."/>
            <person name="Zhu J.G."/>
            <person name="Ruan X.D."/>
            <person name="Zhao L."/>
            <person name="Wei J.T."/>
            <person name="Ye R.Z."/>
            <person name="Que T.C."/>
            <person name="Du C.H."/>
            <person name="Zhou Y.H."/>
            <person name="Cheng J.X."/>
            <person name="Dai P.F."/>
            <person name="Guo W.B."/>
            <person name="Han X.H."/>
            <person name="Huang E.J."/>
            <person name="Li L.F."/>
            <person name="Wei W."/>
            <person name="Gao Y.C."/>
            <person name="Liu J.Z."/>
            <person name="Shao H.Z."/>
            <person name="Wang X."/>
            <person name="Wang C.C."/>
            <person name="Yang T.C."/>
            <person name="Huo Q.B."/>
            <person name="Li W."/>
            <person name="Chen H.Y."/>
            <person name="Chen S.E."/>
            <person name="Zhou L.G."/>
            <person name="Ni X.B."/>
            <person name="Tian J.H."/>
            <person name="Sheng Y."/>
            <person name="Liu T."/>
            <person name="Pan Y.S."/>
            <person name="Xia L.Y."/>
            <person name="Li J."/>
            <person name="Zhao F."/>
            <person name="Cao W.C."/>
        </authorList>
    </citation>
    <scope>NUCLEOTIDE SEQUENCE [LARGE SCALE GENOMIC DNA]</scope>
    <source>
        <strain evidence="1">Iper-2018</strain>
    </source>
</reference>
<sequence length="104" mass="11801">MLLPKFEEIPQEQYLCVDEQMVPFKGHSSIKQYLPKMPQKWGYKIFILCDSRAVVNSFDEYTGHIDQVPGFPDIGASGNIVIKWLSACSLNRATFCTLTIGSRL</sequence>
<gene>
    <name evidence="1" type="ORF">HPB47_021608</name>
</gene>
<accession>A0AC60QC16</accession>
<name>A0AC60QC16_IXOPE</name>
<comment type="caution">
    <text evidence="1">The sequence shown here is derived from an EMBL/GenBank/DDBJ whole genome shotgun (WGS) entry which is preliminary data.</text>
</comment>
<evidence type="ECO:0000313" key="1">
    <source>
        <dbReference type="EMBL" id="KAG0431623.1"/>
    </source>
</evidence>
<keyword evidence="2" id="KW-1185">Reference proteome</keyword>